<feature type="transmembrane region" description="Helical" evidence="3">
    <location>
        <begin position="122"/>
        <end position="141"/>
    </location>
</feature>
<comment type="subcellular location">
    <subcellularLocation>
        <location evidence="1">Membrane</location>
    </subcellularLocation>
</comment>
<dbReference type="GO" id="GO:0098542">
    <property type="term" value="P:defense response to other organism"/>
    <property type="evidence" value="ECO:0007669"/>
    <property type="project" value="InterPro"/>
</dbReference>
<dbReference type="AlphaFoldDB" id="A0A0V0HKZ9"/>
<feature type="transmembrane region" description="Helical" evidence="3">
    <location>
        <begin position="87"/>
        <end position="110"/>
    </location>
</feature>
<organism evidence="4">
    <name type="scientific">Solanum chacoense</name>
    <name type="common">Chaco potato</name>
    <dbReference type="NCBI Taxonomy" id="4108"/>
    <lineage>
        <taxon>Eukaryota</taxon>
        <taxon>Viridiplantae</taxon>
        <taxon>Streptophyta</taxon>
        <taxon>Embryophyta</taxon>
        <taxon>Tracheophyta</taxon>
        <taxon>Spermatophyta</taxon>
        <taxon>Magnoliopsida</taxon>
        <taxon>eudicotyledons</taxon>
        <taxon>Gunneridae</taxon>
        <taxon>Pentapetalae</taxon>
        <taxon>asterids</taxon>
        <taxon>lamiids</taxon>
        <taxon>Solanales</taxon>
        <taxon>Solanaceae</taxon>
        <taxon>Solanoideae</taxon>
        <taxon>Solaneae</taxon>
        <taxon>Solanum</taxon>
    </lineage>
</organism>
<dbReference type="GO" id="GO:0009506">
    <property type="term" value="C:plasmodesma"/>
    <property type="evidence" value="ECO:0007669"/>
    <property type="project" value="TreeGrafter"/>
</dbReference>
<evidence type="ECO:0000256" key="2">
    <source>
        <dbReference type="ARBA" id="ARBA00023136"/>
    </source>
</evidence>
<sequence length="275" mass="31372">MDFSKDIERQKSVMGYPSMARHNQYISHQQTIPSSYNNSSFIMPSNYNNYPNNNNNSYSVNYSQKYLPLQDQIGNNINTNSTSFGRYVTTMMLILIMSMIMFSIVIWMLFGKEKPQFQIMSLQVPIGLMITSTSMLGNWQVNISMKNPNNELDIKVNQGKVGIFYETNLLAENIIDPFNLGEKRSTFLFSNLTTLPGTFLEKGILLEANGSRNDSGILRFAVQINMGYEYSSKTESKRERIRVYCNDLKVQFGHGLKDKGELIKDESVDCIGTTI</sequence>
<dbReference type="PANTHER" id="PTHR31415">
    <property type="entry name" value="OS05G0367900 PROTEIN"/>
    <property type="match status" value="1"/>
</dbReference>
<keyword evidence="2 3" id="KW-0472">Membrane</keyword>
<accession>A0A0V0HKZ9</accession>
<dbReference type="InterPro" id="IPR044839">
    <property type="entry name" value="NDR1-like"/>
</dbReference>
<evidence type="ECO:0000256" key="3">
    <source>
        <dbReference type="SAM" id="Phobius"/>
    </source>
</evidence>
<protein>
    <submittedName>
        <fullName evidence="4">Putative ovule protein</fullName>
    </submittedName>
</protein>
<reference evidence="4" key="1">
    <citation type="submission" date="2015-12" db="EMBL/GenBank/DDBJ databases">
        <title>Gene expression during late stages of embryo sac development: a critical building block for successful pollen-pistil interactions.</title>
        <authorList>
            <person name="Liu Y."/>
            <person name="Joly V."/>
            <person name="Sabar M."/>
            <person name="Matton D.P."/>
        </authorList>
    </citation>
    <scope>NUCLEOTIDE SEQUENCE</scope>
</reference>
<keyword evidence="3" id="KW-0812">Transmembrane</keyword>
<dbReference type="EMBL" id="GEDG01018242">
    <property type="protein sequence ID" value="JAP20957.1"/>
    <property type="molecule type" value="Transcribed_RNA"/>
</dbReference>
<evidence type="ECO:0000256" key="1">
    <source>
        <dbReference type="ARBA" id="ARBA00004370"/>
    </source>
</evidence>
<dbReference type="GO" id="GO:0005886">
    <property type="term" value="C:plasma membrane"/>
    <property type="evidence" value="ECO:0007669"/>
    <property type="project" value="TreeGrafter"/>
</dbReference>
<proteinExistence type="predicted"/>
<evidence type="ECO:0000313" key="4">
    <source>
        <dbReference type="EMBL" id="JAP20957.1"/>
    </source>
</evidence>
<name>A0A0V0HKZ9_SOLCH</name>
<dbReference type="PANTHER" id="PTHR31415:SF178">
    <property type="entry name" value="PROTEIN, PUTATIVE-RELATED"/>
    <property type="match status" value="1"/>
</dbReference>
<keyword evidence="3" id="KW-1133">Transmembrane helix</keyword>